<comment type="caution">
    <text evidence="18">The sequence shown here is derived from an EMBL/GenBank/DDBJ whole genome shotgun (WGS) entry which is preliminary data.</text>
</comment>
<evidence type="ECO:0000256" key="11">
    <source>
        <dbReference type="ARBA" id="ARBA00023306"/>
    </source>
</evidence>
<evidence type="ECO:0000259" key="15">
    <source>
        <dbReference type="Pfam" id="PF01225"/>
    </source>
</evidence>
<dbReference type="Pfam" id="PF01225">
    <property type="entry name" value="Mur_ligase"/>
    <property type="match status" value="1"/>
</dbReference>
<keyword evidence="7 14" id="KW-0547">Nucleotide-binding</keyword>
<dbReference type="HAMAP" id="MF_00046">
    <property type="entry name" value="MurC"/>
    <property type="match status" value="1"/>
</dbReference>
<dbReference type="Gene3D" id="3.90.190.20">
    <property type="entry name" value="Mur ligase, C-terminal domain"/>
    <property type="match status" value="1"/>
</dbReference>
<comment type="function">
    <text evidence="14">Cell wall formation.</text>
</comment>
<evidence type="ECO:0000256" key="12">
    <source>
        <dbReference type="ARBA" id="ARBA00023316"/>
    </source>
</evidence>
<evidence type="ECO:0000256" key="9">
    <source>
        <dbReference type="ARBA" id="ARBA00022960"/>
    </source>
</evidence>
<dbReference type="STRING" id="1437059.A6A05_04655"/>
<evidence type="ECO:0000256" key="10">
    <source>
        <dbReference type="ARBA" id="ARBA00022984"/>
    </source>
</evidence>
<comment type="similarity">
    <text evidence="14">Belongs to the MurCDEF family.</text>
</comment>
<reference evidence="18 19" key="1">
    <citation type="submission" date="2016-04" db="EMBL/GenBank/DDBJ databases">
        <title>Draft genome sequence of freshwater magnetotactic bacteria Magnetospirillum marisnigri SP-1 and Magnetospirillum moscoviense BB-1.</title>
        <authorList>
            <person name="Koziaeva V."/>
            <person name="Dziuba M.V."/>
            <person name="Ivanov T.M."/>
            <person name="Kuznetsov B."/>
            <person name="Grouzdev D.S."/>
        </authorList>
    </citation>
    <scope>NUCLEOTIDE SEQUENCE [LARGE SCALE GENOMIC DNA]</scope>
    <source>
        <strain evidence="18 19">BB-1</strain>
    </source>
</reference>
<evidence type="ECO:0000256" key="7">
    <source>
        <dbReference type="ARBA" id="ARBA00022741"/>
    </source>
</evidence>
<evidence type="ECO:0000259" key="16">
    <source>
        <dbReference type="Pfam" id="PF02875"/>
    </source>
</evidence>
<keyword evidence="12 14" id="KW-0961">Cell wall biogenesis/degradation</keyword>
<dbReference type="Proteomes" id="UP000078543">
    <property type="component" value="Unassembled WGS sequence"/>
</dbReference>
<dbReference type="GO" id="GO:0008360">
    <property type="term" value="P:regulation of cell shape"/>
    <property type="evidence" value="ECO:0007669"/>
    <property type="project" value="UniProtKB-KW"/>
</dbReference>
<keyword evidence="10 14" id="KW-0573">Peptidoglycan synthesis</keyword>
<dbReference type="GO" id="GO:0008763">
    <property type="term" value="F:UDP-N-acetylmuramate-L-alanine ligase activity"/>
    <property type="evidence" value="ECO:0007669"/>
    <property type="project" value="UniProtKB-UniRule"/>
</dbReference>
<dbReference type="InterPro" id="IPR004101">
    <property type="entry name" value="Mur_ligase_C"/>
</dbReference>
<evidence type="ECO:0000313" key="19">
    <source>
        <dbReference type="Proteomes" id="UP000078543"/>
    </source>
</evidence>
<keyword evidence="4 14" id="KW-0963">Cytoplasm</keyword>
<dbReference type="GO" id="GO:0005737">
    <property type="term" value="C:cytoplasm"/>
    <property type="evidence" value="ECO:0007669"/>
    <property type="project" value="UniProtKB-SubCell"/>
</dbReference>
<dbReference type="PANTHER" id="PTHR43445">
    <property type="entry name" value="UDP-N-ACETYLMURAMATE--L-ALANINE LIGASE-RELATED"/>
    <property type="match status" value="1"/>
</dbReference>
<dbReference type="UniPathway" id="UPA00219"/>
<proteinExistence type="inferred from homology"/>
<dbReference type="GO" id="GO:0071555">
    <property type="term" value="P:cell wall organization"/>
    <property type="evidence" value="ECO:0007669"/>
    <property type="project" value="UniProtKB-KW"/>
</dbReference>
<dbReference type="RefSeq" id="WP_068504467.1">
    <property type="nucleotide sequence ID" value="NZ_LWQU01000196.1"/>
</dbReference>
<dbReference type="Gene3D" id="3.40.1190.10">
    <property type="entry name" value="Mur-like, catalytic domain"/>
    <property type="match status" value="1"/>
</dbReference>
<accession>A0A178M6U6</accession>
<gene>
    <name evidence="14 18" type="primary">murC</name>
    <name evidence="18" type="ORF">A6A05_04655</name>
</gene>
<evidence type="ECO:0000259" key="17">
    <source>
        <dbReference type="Pfam" id="PF08245"/>
    </source>
</evidence>
<comment type="catalytic activity">
    <reaction evidence="13 14">
        <text>UDP-N-acetyl-alpha-D-muramate + L-alanine + ATP = UDP-N-acetyl-alpha-D-muramoyl-L-alanine + ADP + phosphate + H(+)</text>
        <dbReference type="Rhea" id="RHEA:23372"/>
        <dbReference type="ChEBI" id="CHEBI:15378"/>
        <dbReference type="ChEBI" id="CHEBI:30616"/>
        <dbReference type="ChEBI" id="CHEBI:43474"/>
        <dbReference type="ChEBI" id="CHEBI:57972"/>
        <dbReference type="ChEBI" id="CHEBI:70757"/>
        <dbReference type="ChEBI" id="CHEBI:83898"/>
        <dbReference type="ChEBI" id="CHEBI:456216"/>
        <dbReference type="EC" id="6.3.2.8"/>
    </reaction>
</comment>
<dbReference type="InterPro" id="IPR000713">
    <property type="entry name" value="Mur_ligase_N"/>
</dbReference>
<dbReference type="EMBL" id="LWQU01000196">
    <property type="protein sequence ID" value="OAN44462.1"/>
    <property type="molecule type" value="Genomic_DNA"/>
</dbReference>
<comment type="subcellular location">
    <subcellularLocation>
        <location evidence="1 14">Cytoplasm</location>
    </subcellularLocation>
</comment>
<feature type="binding site" evidence="14">
    <location>
        <begin position="115"/>
        <end position="121"/>
    </location>
    <ligand>
        <name>ATP</name>
        <dbReference type="ChEBI" id="CHEBI:30616"/>
    </ligand>
</feature>
<dbReference type="SUPFAM" id="SSF51984">
    <property type="entry name" value="MurCD N-terminal domain"/>
    <property type="match status" value="1"/>
</dbReference>
<evidence type="ECO:0000256" key="1">
    <source>
        <dbReference type="ARBA" id="ARBA00004496"/>
    </source>
</evidence>
<evidence type="ECO:0000256" key="6">
    <source>
        <dbReference type="ARBA" id="ARBA00022618"/>
    </source>
</evidence>
<dbReference type="AlphaFoldDB" id="A0A178M6U6"/>
<keyword evidence="9 14" id="KW-0133">Cell shape</keyword>
<evidence type="ECO:0000256" key="2">
    <source>
        <dbReference type="ARBA" id="ARBA00004752"/>
    </source>
</evidence>
<evidence type="ECO:0000256" key="4">
    <source>
        <dbReference type="ARBA" id="ARBA00022490"/>
    </source>
</evidence>
<dbReference type="Pfam" id="PF08245">
    <property type="entry name" value="Mur_ligase_M"/>
    <property type="match status" value="1"/>
</dbReference>
<dbReference type="SUPFAM" id="SSF53244">
    <property type="entry name" value="MurD-like peptide ligases, peptide-binding domain"/>
    <property type="match status" value="1"/>
</dbReference>
<name>A0A178M6U6_9PROT</name>
<keyword evidence="5 14" id="KW-0436">Ligase</keyword>
<protein>
    <recommendedName>
        <fullName evidence="3 14">UDP-N-acetylmuramate--L-alanine ligase</fullName>
        <ecNumber evidence="3 14">6.3.2.8</ecNumber>
    </recommendedName>
    <alternativeName>
        <fullName evidence="14">UDP-N-acetylmuramoyl-L-alanine synthetase</fullName>
    </alternativeName>
</protein>
<evidence type="ECO:0000313" key="18">
    <source>
        <dbReference type="EMBL" id="OAN44462.1"/>
    </source>
</evidence>
<evidence type="ECO:0000256" key="8">
    <source>
        <dbReference type="ARBA" id="ARBA00022840"/>
    </source>
</evidence>
<keyword evidence="8 14" id="KW-0067">ATP-binding</keyword>
<dbReference type="Gene3D" id="3.40.50.720">
    <property type="entry name" value="NAD(P)-binding Rossmann-like Domain"/>
    <property type="match status" value="1"/>
</dbReference>
<feature type="domain" description="Mur ligase C-terminal" evidence="16">
    <location>
        <begin position="321"/>
        <end position="451"/>
    </location>
</feature>
<dbReference type="GO" id="GO:0009252">
    <property type="term" value="P:peptidoglycan biosynthetic process"/>
    <property type="evidence" value="ECO:0007669"/>
    <property type="project" value="UniProtKB-UniRule"/>
</dbReference>
<dbReference type="NCBIfam" id="TIGR01082">
    <property type="entry name" value="murC"/>
    <property type="match status" value="1"/>
</dbReference>
<organism evidence="18 19">
    <name type="scientific">Magnetospirillum moscoviense</name>
    <dbReference type="NCBI Taxonomy" id="1437059"/>
    <lineage>
        <taxon>Bacteria</taxon>
        <taxon>Pseudomonadati</taxon>
        <taxon>Pseudomonadota</taxon>
        <taxon>Alphaproteobacteria</taxon>
        <taxon>Rhodospirillales</taxon>
        <taxon>Rhodospirillaceae</taxon>
        <taxon>Magnetospirillum</taxon>
    </lineage>
</organism>
<sequence length="474" mass="50548">MRTMPLSIGTIHFVGIGGIGMSGIAEILLNLGYTVQGSDIADNYNVDRLRKKGATVEIGHKAENLGDARVVVVSSAVKSDNPELVAARAKMVPVVRRAEMLAELMRLKTAIAIGGTHGKTTTTSLIAALLDAAQLDPTVINGGIINAYGTNARLGASEWMVVEADESDGSFTKLPSTAVIVTNIDPEHMDHYGSFDRLRDAFRTFVENIPFYGFAAMCIDHPEVQTLISRVPDRKIVTYGFSPQALVRATNVKIGPGGARFDVVVNDRVTGKSRVIDDVRLPMYGEHNVLNALAAVVVANELGLANDVVKKALGGFSGVKRRFTKTGEAKGITVIDDYGHHPVEIAAVLKAARSASTGNVVAVVQPHRYSRLSSLFNEFCTCFNDADTVIVADVYAAGEQPMEGFDKNALVAGLQERGHRNVLALQSPAELAPMVRSIAKKGDMVVCLGAGNITQWAHALPAELDALPVPEGAE</sequence>
<dbReference type="GO" id="GO:0005524">
    <property type="term" value="F:ATP binding"/>
    <property type="evidence" value="ECO:0007669"/>
    <property type="project" value="UniProtKB-UniRule"/>
</dbReference>
<evidence type="ECO:0000256" key="13">
    <source>
        <dbReference type="ARBA" id="ARBA00047833"/>
    </source>
</evidence>
<comment type="pathway">
    <text evidence="2 14">Cell wall biogenesis; peptidoglycan biosynthesis.</text>
</comment>
<dbReference type="GO" id="GO:0051301">
    <property type="term" value="P:cell division"/>
    <property type="evidence" value="ECO:0007669"/>
    <property type="project" value="UniProtKB-KW"/>
</dbReference>
<keyword evidence="6 14" id="KW-0132">Cell division</keyword>
<keyword evidence="11 14" id="KW-0131">Cell cycle</keyword>
<keyword evidence="19" id="KW-1185">Reference proteome</keyword>
<evidence type="ECO:0000256" key="14">
    <source>
        <dbReference type="HAMAP-Rule" id="MF_00046"/>
    </source>
</evidence>
<dbReference type="OrthoDB" id="9804126at2"/>
<evidence type="ECO:0000256" key="3">
    <source>
        <dbReference type="ARBA" id="ARBA00012211"/>
    </source>
</evidence>
<dbReference type="Pfam" id="PF02875">
    <property type="entry name" value="Mur_ligase_C"/>
    <property type="match status" value="1"/>
</dbReference>
<dbReference type="InterPro" id="IPR036565">
    <property type="entry name" value="Mur-like_cat_sf"/>
</dbReference>
<dbReference type="EC" id="6.3.2.8" evidence="3 14"/>
<dbReference type="PANTHER" id="PTHR43445:SF3">
    <property type="entry name" value="UDP-N-ACETYLMURAMATE--L-ALANINE LIGASE"/>
    <property type="match status" value="1"/>
</dbReference>
<dbReference type="InterPro" id="IPR013221">
    <property type="entry name" value="Mur_ligase_cen"/>
</dbReference>
<feature type="domain" description="Mur ligase N-terminal catalytic" evidence="15">
    <location>
        <begin position="10"/>
        <end position="108"/>
    </location>
</feature>
<dbReference type="InterPro" id="IPR036615">
    <property type="entry name" value="Mur_ligase_C_dom_sf"/>
</dbReference>
<dbReference type="InterPro" id="IPR050061">
    <property type="entry name" value="MurCDEF_pg_biosynth"/>
</dbReference>
<feature type="domain" description="Mur ligase central" evidence="17">
    <location>
        <begin position="113"/>
        <end position="299"/>
    </location>
</feature>
<dbReference type="SUPFAM" id="SSF53623">
    <property type="entry name" value="MurD-like peptide ligases, catalytic domain"/>
    <property type="match status" value="1"/>
</dbReference>
<evidence type="ECO:0000256" key="5">
    <source>
        <dbReference type="ARBA" id="ARBA00022598"/>
    </source>
</evidence>
<dbReference type="InterPro" id="IPR005758">
    <property type="entry name" value="UDP-N-AcMur_Ala_ligase_MurC"/>
</dbReference>